<dbReference type="SUPFAM" id="SSF53474">
    <property type="entry name" value="alpha/beta-Hydrolases"/>
    <property type="match status" value="1"/>
</dbReference>
<organism evidence="7 8">
    <name type="scientific">Pedobacter cryoconitis</name>
    <dbReference type="NCBI Taxonomy" id="188932"/>
    <lineage>
        <taxon>Bacteria</taxon>
        <taxon>Pseudomonadati</taxon>
        <taxon>Bacteroidota</taxon>
        <taxon>Sphingobacteriia</taxon>
        <taxon>Sphingobacteriales</taxon>
        <taxon>Sphingobacteriaceae</taxon>
        <taxon>Pedobacter</taxon>
    </lineage>
</organism>
<dbReference type="Proteomes" id="UP000537204">
    <property type="component" value="Unassembled WGS sequence"/>
</dbReference>
<evidence type="ECO:0000256" key="5">
    <source>
        <dbReference type="ARBA" id="ARBA00023180"/>
    </source>
</evidence>
<evidence type="ECO:0000256" key="2">
    <source>
        <dbReference type="ARBA" id="ARBA00022670"/>
    </source>
</evidence>
<evidence type="ECO:0000256" key="3">
    <source>
        <dbReference type="ARBA" id="ARBA00022729"/>
    </source>
</evidence>
<feature type="chain" id="PRO_5031306231" evidence="6">
    <location>
        <begin position="21"/>
        <end position="515"/>
    </location>
</feature>
<reference evidence="7 8" key="1">
    <citation type="submission" date="2020-08" db="EMBL/GenBank/DDBJ databases">
        <title>Genomic Encyclopedia of Type Strains, Phase IV (KMG-V): Genome sequencing to study the core and pangenomes of soil and plant-associated prokaryotes.</title>
        <authorList>
            <person name="Whitman W."/>
        </authorList>
    </citation>
    <scope>NUCLEOTIDE SEQUENCE [LARGE SCALE GENOMIC DNA]</scope>
    <source>
        <strain evidence="7 8">S3M1</strain>
    </source>
</reference>
<evidence type="ECO:0000313" key="7">
    <source>
        <dbReference type="EMBL" id="MBB5635981.1"/>
    </source>
</evidence>
<keyword evidence="3 6" id="KW-0732">Signal</keyword>
<dbReference type="PANTHER" id="PTHR11802">
    <property type="entry name" value="SERINE PROTEASE FAMILY S10 SERINE CARBOXYPEPTIDASE"/>
    <property type="match status" value="1"/>
</dbReference>
<keyword evidence="4" id="KW-0378">Hydrolase</keyword>
<dbReference type="InterPro" id="IPR001563">
    <property type="entry name" value="Peptidase_S10"/>
</dbReference>
<dbReference type="Gene3D" id="3.40.50.1820">
    <property type="entry name" value="alpha/beta hydrolase"/>
    <property type="match status" value="1"/>
</dbReference>
<gene>
    <name evidence="7" type="ORF">HDE68_001869</name>
</gene>
<dbReference type="PANTHER" id="PTHR11802:SF3">
    <property type="entry name" value="RETINOID-INDUCIBLE SERINE CARBOXYPEPTIDASE"/>
    <property type="match status" value="1"/>
</dbReference>
<feature type="signal peptide" evidence="6">
    <location>
        <begin position="1"/>
        <end position="20"/>
    </location>
</feature>
<accession>A0A7W8ZL35</accession>
<keyword evidence="1 7" id="KW-0121">Carboxypeptidase</keyword>
<evidence type="ECO:0000313" key="8">
    <source>
        <dbReference type="Proteomes" id="UP000537204"/>
    </source>
</evidence>
<sequence>MKIFYTLILAGLCVCYTATAQKMQPIKPVPETKKADSSANSEVNSRKIVTESAVVTQHQVTIKGQRVPYKAITGTLPVWDEAGKAIAGLFYTYYERTDVKDKTNRPLVISFNGGPGSASVWMHIAYTGPVLLNIDDQGYPVQPYGYKENKFSILDVADIVYIDPVNTGYSRAINKDIPGSKFFGVNADIKYLAEWINTFVTRNNRWGSPKFLIGESYGTARVSGLALELQNSQWMYLNGVVLVSPTTLGIERGDALSAALRLPYFAAAAWYHKMLKPEFQDRALRALLPEVEQFTMNELIPALAKGSQLGEEQKKVIAAKMAAYAGISEKTILQHNLDVPADFFWKELLRDQGFTIGRLDSRYRGMDRQDAGEGPDYNAELSSWLHSFTPAINMYIRNELNYKTDLKYNMFGSVYPWDNTGNHTAENLRDAMAQNPALHLFVQSGYFDGACDYFNAKYSMWQMDPGGKLKDRMSWEGYEGGHMMYLRSADLQKGNDDLRDFIKKSLPKAGVASKF</sequence>
<dbReference type="EMBL" id="JACHCE010000002">
    <property type="protein sequence ID" value="MBB5635981.1"/>
    <property type="molecule type" value="Genomic_DNA"/>
</dbReference>
<protein>
    <submittedName>
        <fullName evidence="7">Carboxypeptidase C (Cathepsin A)</fullName>
    </submittedName>
</protein>
<dbReference type="InterPro" id="IPR029058">
    <property type="entry name" value="AB_hydrolase_fold"/>
</dbReference>
<name>A0A7W8ZL35_9SPHI</name>
<evidence type="ECO:0000256" key="1">
    <source>
        <dbReference type="ARBA" id="ARBA00022645"/>
    </source>
</evidence>
<dbReference type="AlphaFoldDB" id="A0A7W8ZL35"/>
<keyword evidence="2" id="KW-0645">Protease</keyword>
<dbReference type="Pfam" id="PF00450">
    <property type="entry name" value="Peptidase_S10"/>
    <property type="match status" value="1"/>
</dbReference>
<dbReference type="RefSeq" id="WP_183881157.1">
    <property type="nucleotide sequence ID" value="NZ_JACHCE010000002.1"/>
</dbReference>
<dbReference type="GO" id="GO:0004185">
    <property type="term" value="F:serine-type carboxypeptidase activity"/>
    <property type="evidence" value="ECO:0007669"/>
    <property type="project" value="InterPro"/>
</dbReference>
<keyword evidence="5" id="KW-0325">Glycoprotein</keyword>
<proteinExistence type="predicted"/>
<dbReference type="GO" id="GO:0006508">
    <property type="term" value="P:proteolysis"/>
    <property type="evidence" value="ECO:0007669"/>
    <property type="project" value="UniProtKB-KW"/>
</dbReference>
<evidence type="ECO:0000256" key="6">
    <source>
        <dbReference type="SAM" id="SignalP"/>
    </source>
</evidence>
<evidence type="ECO:0000256" key="4">
    <source>
        <dbReference type="ARBA" id="ARBA00022801"/>
    </source>
</evidence>
<comment type="caution">
    <text evidence="7">The sequence shown here is derived from an EMBL/GenBank/DDBJ whole genome shotgun (WGS) entry which is preliminary data.</text>
</comment>